<feature type="compositionally biased region" description="Polar residues" evidence="5">
    <location>
        <begin position="710"/>
        <end position="734"/>
    </location>
</feature>
<feature type="region of interest" description="Disordered" evidence="5">
    <location>
        <begin position="933"/>
        <end position="1089"/>
    </location>
</feature>
<dbReference type="GO" id="GO:0005635">
    <property type="term" value="C:nuclear envelope"/>
    <property type="evidence" value="ECO:0007669"/>
    <property type="project" value="UniProtKB-SubCell"/>
</dbReference>
<organism evidence="7 8">
    <name type="scientific">Emericella nidulans (strain FGSC A4 / ATCC 38163 / CBS 112.46 / NRRL 194 / M139)</name>
    <name type="common">Aspergillus nidulans</name>
    <dbReference type="NCBI Taxonomy" id="227321"/>
    <lineage>
        <taxon>Eukaryota</taxon>
        <taxon>Fungi</taxon>
        <taxon>Dikarya</taxon>
        <taxon>Ascomycota</taxon>
        <taxon>Pezizomycotina</taxon>
        <taxon>Eurotiomycetes</taxon>
        <taxon>Eurotiomycetidae</taxon>
        <taxon>Eurotiales</taxon>
        <taxon>Aspergillaceae</taxon>
        <taxon>Aspergillus</taxon>
        <taxon>Aspergillus subgen. Nidulantes</taxon>
    </lineage>
</organism>
<evidence type="ECO:0000256" key="2">
    <source>
        <dbReference type="ARBA" id="ARBA00022553"/>
    </source>
</evidence>
<feature type="compositionally biased region" description="Polar residues" evidence="5">
    <location>
        <begin position="782"/>
        <end position="791"/>
    </location>
</feature>
<feature type="compositionally biased region" description="Polar residues" evidence="5">
    <location>
        <begin position="1074"/>
        <end position="1089"/>
    </location>
</feature>
<evidence type="ECO:0000256" key="1">
    <source>
        <dbReference type="ARBA" id="ARBA00004259"/>
    </source>
</evidence>
<feature type="region of interest" description="Disordered" evidence="5">
    <location>
        <begin position="1212"/>
        <end position="1237"/>
    </location>
</feature>
<dbReference type="STRING" id="227321.Q5AVF4"/>
<dbReference type="HOGENOM" id="CLU_001529_0_0_1"/>
<dbReference type="PANTHER" id="PTHR12436:SF3">
    <property type="entry name" value="GERMINAL-CENTER ASSOCIATED NUCLEAR PROTEIN"/>
    <property type="match status" value="1"/>
</dbReference>
<dbReference type="InterPro" id="IPR045107">
    <property type="entry name" value="SAC3/GANP/THP3"/>
</dbReference>
<feature type="region of interest" description="Disordered" evidence="5">
    <location>
        <begin position="1"/>
        <end position="184"/>
    </location>
</feature>
<feature type="compositionally biased region" description="Low complexity" evidence="5">
    <location>
        <begin position="1157"/>
        <end position="1181"/>
    </location>
</feature>
<accession>C8VDJ0</accession>
<evidence type="ECO:0000313" key="8">
    <source>
        <dbReference type="Proteomes" id="UP000000560"/>
    </source>
</evidence>
<feature type="compositionally biased region" description="Low complexity" evidence="5">
    <location>
        <begin position="651"/>
        <end position="665"/>
    </location>
</feature>
<dbReference type="GeneID" id="2869465"/>
<dbReference type="InterPro" id="IPR005062">
    <property type="entry name" value="SAC3/GANP/THP3_conserved"/>
</dbReference>
<dbReference type="EMBL" id="BN001304">
    <property type="protein sequence ID" value="CBF79981.1"/>
    <property type="molecule type" value="Genomic_DNA"/>
</dbReference>
<reference evidence="8" key="1">
    <citation type="journal article" date="2005" name="Nature">
        <title>Sequencing of Aspergillus nidulans and comparative analysis with A. fumigatus and A. oryzae.</title>
        <authorList>
            <person name="Galagan J.E."/>
            <person name="Calvo S.E."/>
            <person name="Cuomo C."/>
            <person name="Ma L.J."/>
            <person name="Wortman J.R."/>
            <person name="Batzoglou S."/>
            <person name="Lee S.I."/>
            <person name="Basturkmen M."/>
            <person name="Spevak C.C."/>
            <person name="Clutterbuck J."/>
            <person name="Kapitonov V."/>
            <person name="Jurka J."/>
            <person name="Scazzocchio C."/>
            <person name="Farman M."/>
            <person name="Butler J."/>
            <person name="Purcell S."/>
            <person name="Harris S."/>
            <person name="Braus G.H."/>
            <person name="Draht O."/>
            <person name="Busch S."/>
            <person name="D'Enfert C."/>
            <person name="Bouchier C."/>
            <person name="Goldman G.H."/>
            <person name="Bell-Pedersen D."/>
            <person name="Griffiths-Jones S."/>
            <person name="Doonan J.H."/>
            <person name="Yu J."/>
            <person name="Vienken K."/>
            <person name="Pain A."/>
            <person name="Freitag M."/>
            <person name="Selker E.U."/>
            <person name="Archer D.B."/>
            <person name="Penalva M.A."/>
            <person name="Oakley B.R."/>
            <person name="Momany M."/>
            <person name="Tanaka T."/>
            <person name="Kumagai T."/>
            <person name="Asai K."/>
            <person name="Machida M."/>
            <person name="Nierman W.C."/>
            <person name="Denning D.W."/>
            <person name="Caddick M."/>
            <person name="Hynes M."/>
            <person name="Paoletti M."/>
            <person name="Fischer R."/>
            <person name="Miller B."/>
            <person name="Dyer P."/>
            <person name="Sachs M.S."/>
            <person name="Osmani S.A."/>
            <person name="Birren B.W."/>
        </authorList>
    </citation>
    <scope>NUCLEOTIDE SEQUENCE [LARGE SCALE GENOMIC DNA]</scope>
    <source>
        <strain evidence="8">FGSC A4 / ATCC 38163 / CBS 112.46 / NRRL 194 / M139</strain>
    </source>
</reference>
<sequence>MATPANPFAALHQGQTDGAATSTGRGRGRGGQFRGAASSQPRGASAIQPRGGNLNASNARGRGRGRGASSARAGRGSRGAGATSNTWRANKTEQQSTSTSSTSSPFSQLKQNQPTPSPATGSSPQQKPSFSGFGRASPTPSGTSSNRGGAAFNARGSQQSATNPTNGVTTTSVPVEDSSAMGSYNDRYEQLKIDRAKEREQAIKAGQMADPYQPTSLNKAITPVGTCTSMCPEFERVERIVQKMVDKSEKYLHPATNTLQNMETKMLKRFRRSAAGYDEQLPSDIRTPKTLLQTMNYLTRHVIGGPEPLGIIHKFVWDRTRSIRNDFSVQQLTQEEDVKIAVTCLERIARFHIVSLHLLSSPANEEPFDRHQEREQLNNTMLSLMYYYDDNRGRISFPNEDEFRAYYIIFSIHDQRPDLEARVQKWPPELRNAPRVRVALELFAAAGNTWEYQGTLDAKRPNAIAQGFYTRFFNLVNSPGVSYLMACVAEIYFNHMRQTAIRSIWKGYCRYPSSQQHKNEEWTIDELTSVLCFDDNDQTIQFCAEQDLQFAENANGDLYLNWGSRPVDSVAFQPSSDHSFSENYVEWKRSGRTLVAIVLGLNVKEAATLGMIDKFSLSECGSALTTEKQMSIDNDDSLFVSEGENDVDSQPTATTTTPAVAGPTTLFGSRATDSQPSTNSNPFSSLFAANSTSTTSSPPSLNPFAKPFTPFSSGISQTSQPAIPSPAGTSAGQSSSIFANAGSAGIFASSQNEKPSTTAAAVPFKFPTLTQPAASQTPPTPFQNIQKSTTSPTPPFDASQSTFQVKPDQRSWSSTQSQNNPFAASSPFSVKPNQPSDAAAGQSSTSISSVAKPTFASQSPFSNLNKPSDSSPNASELQAIPEVLNPQPAALAPLSSLQSGSETQKKETSLFSTFLNQPSESIFKSPAAPSFFPEIPASPSESSAVTSANETFSEANAAPQSTFSEASDKIIAQPPASPTPVATSSDIVEPRVPAEPLNDTQHDIGEDNLTVDAVSEEQVSNETEEDAERESAWINSLREAADRRRNVVSSQPSRKRVHEQETPPTETIKPTKVAKSQQPAYKSLALSSTKPLPKLPILEQLESMTARKPVEPKSEPPKPRHVDEDDLLLSAARIAAESLRTGPRLLSVSAPYEPWHSSFSPGSSVSSAAFSRSQSPQQSPSITSGYEVSYAPDTDLGLGRSLSRTEQRIRMTGGKGLAYKPLNLTPKKKMWPTTPKN</sequence>
<feature type="region of interest" description="Disordered" evidence="5">
    <location>
        <begin position="639"/>
        <end position="734"/>
    </location>
</feature>
<dbReference type="GO" id="GO:0006406">
    <property type="term" value="P:mRNA export from nucleus"/>
    <property type="evidence" value="ECO:0000318"/>
    <property type="project" value="GO_Central"/>
</dbReference>
<reference evidence="8" key="2">
    <citation type="journal article" date="2009" name="Fungal Genet. Biol.">
        <title>The 2008 update of the Aspergillus nidulans genome annotation: a community effort.</title>
        <authorList>
            <person name="Wortman J.R."/>
            <person name="Gilsenan J.M."/>
            <person name="Joardar V."/>
            <person name="Deegan J."/>
            <person name="Clutterbuck J."/>
            <person name="Andersen M.R."/>
            <person name="Archer D."/>
            <person name="Bencina M."/>
            <person name="Braus G."/>
            <person name="Coutinho P."/>
            <person name="von Dohren H."/>
            <person name="Doonan J."/>
            <person name="Driessen A.J."/>
            <person name="Durek P."/>
            <person name="Espeso E."/>
            <person name="Fekete E."/>
            <person name="Flipphi M."/>
            <person name="Estrada C.G."/>
            <person name="Geysens S."/>
            <person name="Goldman G."/>
            <person name="de Groot P.W."/>
            <person name="Hansen K."/>
            <person name="Harris S.D."/>
            <person name="Heinekamp T."/>
            <person name="Helmstaedt K."/>
            <person name="Henrissat B."/>
            <person name="Hofmann G."/>
            <person name="Homan T."/>
            <person name="Horio T."/>
            <person name="Horiuchi H."/>
            <person name="James S."/>
            <person name="Jones M."/>
            <person name="Karaffa L."/>
            <person name="Karanyi Z."/>
            <person name="Kato M."/>
            <person name="Keller N."/>
            <person name="Kelly D.E."/>
            <person name="Kiel J.A."/>
            <person name="Kim J.M."/>
            <person name="van der Klei I.J."/>
            <person name="Klis F.M."/>
            <person name="Kovalchuk A."/>
            <person name="Krasevec N."/>
            <person name="Kubicek C.P."/>
            <person name="Liu B."/>
            <person name="Maccabe A."/>
            <person name="Meyer V."/>
            <person name="Mirabito P."/>
            <person name="Miskei M."/>
            <person name="Mos M."/>
            <person name="Mullins J."/>
            <person name="Nelson D.R."/>
            <person name="Nielsen J."/>
            <person name="Oakley B.R."/>
            <person name="Osmani S.A."/>
            <person name="Pakula T."/>
            <person name="Paszewski A."/>
            <person name="Paulsen I."/>
            <person name="Pilsyk S."/>
            <person name="Pocsi I."/>
            <person name="Punt P.J."/>
            <person name="Ram A.F."/>
            <person name="Ren Q."/>
            <person name="Robellet X."/>
            <person name="Robson G."/>
            <person name="Seiboth B."/>
            <person name="van Solingen P."/>
            <person name="Specht T."/>
            <person name="Sun J."/>
            <person name="Taheri-Talesh N."/>
            <person name="Takeshita N."/>
            <person name="Ussery D."/>
            <person name="vanKuyk P.A."/>
            <person name="Visser H."/>
            <person name="van de Vondervoort P.J."/>
            <person name="de Vries R.P."/>
            <person name="Walton J."/>
            <person name="Xiang X."/>
            <person name="Xiong Y."/>
            <person name="Zeng A.P."/>
            <person name="Brandt B.W."/>
            <person name="Cornell M.J."/>
            <person name="van den Hondel C.A."/>
            <person name="Visser J."/>
            <person name="Oliver S.G."/>
            <person name="Turner G."/>
        </authorList>
    </citation>
    <scope>GENOME REANNOTATION</scope>
    <source>
        <strain evidence="8">FGSC A4 / ATCC 38163 / CBS 112.46 / NRRL 194 / M139</strain>
    </source>
</reference>
<dbReference type="GO" id="GO:0005634">
    <property type="term" value="C:nucleus"/>
    <property type="evidence" value="ECO:0000318"/>
    <property type="project" value="GO_Central"/>
</dbReference>
<feature type="domain" description="SAC3/GANP/THP3 conserved" evidence="6">
    <location>
        <begin position="230"/>
        <end position="551"/>
    </location>
</feature>
<feature type="region of interest" description="Disordered" evidence="5">
    <location>
        <begin position="1151"/>
        <end position="1188"/>
    </location>
</feature>
<dbReference type="Proteomes" id="UP000000560">
    <property type="component" value="Chromosome IV"/>
</dbReference>
<feature type="region of interest" description="Disordered" evidence="5">
    <location>
        <begin position="1101"/>
        <end position="1124"/>
    </location>
</feature>
<gene>
    <name evidence="7" type="ORF">ANIA_07726</name>
</gene>
<dbReference type="OMA" id="QKWPREL"/>
<comment type="subcellular location">
    <subcellularLocation>
        <location evidence="1">Nucleus envelope</location>
    </subcellularLocation>
</comment>
<evidence type="ECO:0000256" key="4">
    <source>
        <dbReference type="ARBA" id="ARBA00038443"/>
    </source>
</evidence>
<comment type="similarity">
    <text evidence="4">Belongs to the SAC3 family.</text>
</comment>
<feature type="compositionally biased region" description="Polar residues" evidence="5">
    <location>
        <begin position="105"/>
        <end position="129"/>
    </location>
</feature>
<keyword evidence="3" id="KW-0539">Nucleus</keyword>
<feature type="region of interest" description="Disordered" evidence="5">
    <location>
        <begin position="770"/>
        <end position="912"/>
    </location>
</feature>
<evidence type="ECO:0000259" key="6">
    <source>
        <dbReference type="Pfam" id="PF03399"/>
    </source>
</evidence>
<dbReference type="RefSeq" id="XP_680995.1">
    <property type="nucleotide sequence ID" value="XM_675903.1"/>
</dbReference>
<proteinExistence type="inferred from homology"/>
<feature type="compositionally biased region" description="Low complexity" evidence="5">
    <location>
        <begin position="1062"/>
        <end position="1071"/>
    </location>
</feature>
<dbReference type="OrthoDB" id="264795at2759"/>
<feature type="compositionally biased region" description="Polar residues" evidence="5">
    <location>
        <begin position="945"/>
        <end position="965"/>
    </location>
</feature>
<feature type="compositionally biased region" description="Basic and acidic residues" evidence="5">
    <location>
        <begin position="1108"/>
        <end position="1123"/>
    </location>
</feature>
<accession>Q5AVF4</accession>
<dbReference type="AlphaFoldDB" id="Q5AVF4"/>
<feature type="compositionally biased region" description="Polar residues" evidence="5">
    <location>
        <begin position="798"/>
        <end position="876"/>
    </location>
</feature>
<feature type="compositionally biased region" description="Low complexity" evidence="5">
    <location>
        <begin position="50"/>
        <end position="60"/>
    </location>
</feature>
<feature type="compositionally biased region" description="Low complexity" evidence="5">
    <location>
        <begin position="933"/>
        <end position="944"/>
    </location>
</feature>
<protein>
    <submittedName>
        <fullName evidence="7">Nuclear pore complex protein An-Sac3 (Eurofung)</fullName>
    </submittedName>
</protein>
<evidence type="ECO:0000313" key="7">
    <source>
        <dbReference type="EMBL" id="CBF79981.1"/>
    </source>
</evidence>
<feature type="compositionally biased region" description="Polar residues" evidence="5">
    <location>
        <begin position="671"/>
        <end position="682"/>
    </location>
</feature>
<feature type="compositionally biased region" description="Polar residues" evidence="5">
    <location>
        <begin position="83"/>
        <end position="95"/>
    </location>
</feature>
<name>Q5AVF4_EMENI</name>
<dbReference type="GO" id="GO:0070390">
    <property type="term" value="C:transcription export complex 2"/>
    <property type="evidence" value="ECO:0000318"/>
    <property type="project" value="GO_Central"/>
</dbReference>
<evidence type="ECO:0000256" key="3">
    <source>
        <dbReference type="ARBA" id="ARBA00023242"/>
    </source>
</evidence>
<feature type="compositionally biased region" description="Polar residues" evidence="5">
    <location>
        <begin position="138"/>
        <end position="147"/>
    </location>
</feature>
<feature type="compositionally biased region" description="Polar residues" evidence="5">
    <location>
        <begin position="155"/>
        <end position="173"/>
    </location>
</feature>
<dbReference type="GO" id="GO:0005737">
    <property type="term" value="C:cytoplasm"/>
    <property type="evidence" value="ECO:0000318"/>
    <property type="project" value="GO_Central"/>
</dbReference>
<dbReference type="VEuPathDB" id="FungiDB:AN7726"/>
<keyword evidence="2" id="KW-0597">Phosphoprotein</keyword>
<keyword evidence="8" id="KW-1185">Reference proteome</keyword>
<dbReference type="FunFam" id="1.25.40.990:FF:000008">
    <property type="entry name" value="Nuclear mRNA export protein SAC3"/>
    <property type="match status" value="1"/>
</dbReference>
<evidence type="ECO:0000256" key="5">
    <source>
        <dbReference type="SAM" id="MobiDB-lite"/>
    </source>
</evidence>
<dbReference type="KEGG" id="ani:ANIA_07726"/>
<dbReference type="Gene3D" id="1.25.40.990">
    <property type="match status" value="1"/>
</dbReference>
<dbReference type="eggNOG" id="KOG1860">
    <property type="taxonomic scope" value="Eukaryota"/>
</dbReference>
<feature type="compositionally biased region" description="Low complexity" evidence="5">
    <location>
        <begin position="683"/>
        <end position="704"/>
    </location>
</feature>
<dbReference type="InParanoid" id="Q5AVF4"/>
<dbReference type="Pfam" id="PF03399">
    <property type="entry name" value="SAC3_GANP"/>
    <property type="match status" value="1"/>
</dbReference>
<dbReference type="PANTHER" id="PTHR12436">
    <property type="entry name" value="80 KDA MCM3-ASSOCIATED PROTEIN"/>
    <property type="match status" value="1"/>
</dbReference>